<protein>
    <recommendedName>
        <fullName evidence="3">Terminase large subunit gp17-like C-terminal domain-containing protein</fullName>
    </recommendedName>
</protein>
<dbReference type="Gene3D" id="3.40.50.300">
    <property type="entry name" value="P-loop containing nucleotide triphosphate hydrolases"/>
    <property type="match status" value="1"/>
</dbReference>
<gene>
    <name evidence="2" type="ORF">LCGC14_1727110</name>
</gene>
<dbReference type="AlphaFoldDB" id="A0A0F9KAD3"/>
<organism evidence="2">
    <name type="scientific">marine sediment metagenome</name>
    <dbReference type="NCBI Taxonomy" id="412755"/>
    <lineage>
        <taxon>unclassified sequences</taxon>
        <taxon>metagenomes</taxon>
        <taxon>ecological metagenomes</taxon>
    </lineage>
</organism>
<dbReference type="EMBL" id="LAZR01015622">
    <property type="protein sequence ID" value="KKM08118.1"/>
    <property type="molecule type" value="Genomic_DNA"/>
</dbReference>
<proteinExistence type="predicted"/>
<feature type="region of interest" description="Disordered" evidence="1">
    <location>
        <begin position="1"/>
        <end position="31"/>
    </location>
</feature>
<reference evidence="2" key="1">
    <citation type="journal article" date="2015" name="Nature">
        <title>Complex archaea that bridge the gap between prokaryotes and eukaryotes.</title>
        <authorList>
            <person name="Spang A."/>
            <person name="Saw J.H."/>
            <person name="Jorgensen S.L."/>
            <person name="Zaremba-Niedzwiedzka K."/>
            <person name="Martijn J."/>
            <person name="Lind A.E."/>
            <person name="van Eijk R."/>
            <person name="Schleper C."/>
            <person name="Guy L."/>
            <person name="Ettema T.J."/>
        </authorList>
    </citation>
    <scope>NUCLEOTIDE SEQUENCE</scope>
</reference>
<comment type="caution">
    <text evidence="2">The sequence shown here is derived from an EMBL/GenBank/DDBJ whole genome shotgun (WGS) entry which is preliminary data.</text>
</comment>
<feature type="compositionally biased region" description="Basic and acidic residues" evidence="1">
    <location>
        <begin position="11"/>
        <end position="31"/>
    </location>
</feature>
<evidence type="ECO:0000313" key="2">
    <source>
        <dbReference type="EMBL" id="KKM08118.1"/>
    </source>
</evidence>
<evidence type="ECO:0000256" key="1">
    <source>
        <dbReference type="SAM" id="MobiDB-lite"/>
    </source>
</evidence>
<evidence type="ECO:0008006" key="3">
    <source>
        <dbReference type="Google" id="ProtNLM"/>
    </source>
</evidence>
<name>A0A0F9KAD3_9ZZZZ</name>
<dbReference type="InterPro" id="IPR027417">
    <property type="entry name" value="P-loop_NTPase"/>
</dbReference>
<accession>A0A0F9KAD3</accession>
<sequence length="640" mass="73994">MAKRGRPSVSQEEKEALRETEKERLKTDERAPVRAIHIKEREVEIYLPPPPNKKGTPSWRAWAMAAFEELLRHGLTMSDACRRLGVTRRWWETNSIRDPEWATQMRAIRSGEDVTFRDYPDLTGMSYSEFALEYLGLEVFEHQQMIVDALEDPQMNRTMVLGFPESGKSTHVSLGYVIYRLCRNPDIRIAIVSKSQSKAQDILHRIKRYLTEEHLYEHTERNLIRDFKGFEPARGAHRWDQTQITIRQRKSGERDPTIQALGVGTQIYGARIDLLIMDDSLTLDNQLTEKRRDGINSWFLQEAASRAHRGQIIVCGTRVHPYDNYQIWKKAWENDEHFRLVRIPAITTDDKGQETSSWPSYWPLDGEMIWDEFNQLERYQKGLRDIRDEISSVSLMNWRLAYQQEDVQEVEAIFTIDRHIAPAMKLGEDRMIGQVMPEEILILGIDPALTGRAAAVMLAYNTRTRIRTVVDLLVLDNLGTEGLRKRLIYPMWEKYRPQRTVIEINYAPTLMGDEAFKSVARAYGTLLQPHSTVGGGHRRGSKWDDNYGVAAIAPLMSSGLYAFPSLRPEDRNALQPLLEDMQAFPYSEVQDAVMAVWFCEGEVRFLHVKAPDPEKVIEGRALPPRIARRLRGRGGRNRLH</sequence>